<dbReference type="InterPro" id="IPR015803">
    <property type="entry name" value="Cys-tRNA-ligase"/>
</dbReference>
<dbReference type="GO" id="GO:0005524">
    <property type="term" value="F:ATP binding"/>
    <property type="evidence" value="ECO:0007669"/>
    <property type="project" value="UniProtKB-UniRule"/>
</dbReference>
<evidence type="ECO:0000313" key="14">
    <source>
        <dbReference type="EMBL" id="OGE89701.1"/>
    </source>
</evidence>
<feature type="domain" description="Cysteinyl-tRNA synthetase class Ia DALR" evidence="13">
    <location>
        <begin position="354"/>
        <end position="405"/>
    </location>
</feature>
<proteinExistence type="inferred from homology"/>
<dbReference type="InterPro" id="IPR056411">
    <property type="entry name" value="CysS_C"/>
</dbReference>
<dbReference type="SMART" id="SM00840">
    <property type="entry name" value="DALR_2"/>
    <property type="match status" value="1"/>
</dbReference>
<feature type="short sequence motif" description="'KMSKS' region" evidence="12">
    <location>
        <begin position="280"/>
        <end position="284"/>
    </location>
</feature>
<evidence type="ECO:0000259" key="13">
    <source>
        <dbReference type="SMART" id="SM00840"/>
    </source>
</evidence>
<evidence type="ECO:0000256" key="8">
    <source>
        <dbReference type="ARBA" id="ARBA00022833"/>
    </source>
</evidence>
<keyword evidence="4 12" id="KW-0963">Cytoplasm</keyword>
<keyword evidence="10 12" id="KW-0648">Protein biosynthesis</keyword>
<accession>A0A1F5PIJ4</accession>
<dbReference type="Proteomes" id="UP000177682">
    <property type="component" value="Unassembled WGS sequence"/>
</dbReference>
<dbReference type="Pfam" id="PF23493">
    <property type="entry name" value="CysS_C"/>
    <property type="match status" value="1"/>
</dbReference>
<dbReference type="HAMAP" id="MF_00041">
    <property type="entry name" value="Cys_tRNA_synth"/>
    <property type="match status" value="1"/>
</dbReference>
<comment type="catalytic activity">
    <reaction evidence="12">
        <text>tRNA(Cys) + L-cysteine + ATP = L-cysteinyl-tRNA(Cys) + AMP + diphosphate</text>
        <dbReference type="Rhea" id="RHEA:17773"/>
        <dbReference type="Rhea" id="RHEA-COMP:9661"/>
        <dbReference type="Rhea" id="RHEA-COMP:9679"/>
        <dbReference type="ChEBI" id="CHEBI:30616"/>
        <dbReference type="ChEBI" id="CHEBI:33019"/>
        <dbReference type="ChEBI" id="CHEBI:35235"/>
        <dbReference type="ChEBI" id="CHEBI:78442"/>
        <dbReference type="ChEBI" id="CHEBI:78517"/>
        <dbReference type="ChEBI" id="CHEBI:456215"/>
        <dbReference type="EC" id="6.1.1.16"/>
    </reaction>
</comment>
<comment type="subcellular location">
    <subcellularLocation>
        <location evidence="1 12">Cytoplasm</location>
    </subcellularLocation>
</comment>
<dbReference type="SUPFAM" id="SSF47323">
    <property type="entry name" value="Anticodon-binding domain of a subclass of class I aminoacyl-tRNA synthetases"/>
    <property type="match status" value="1"/>
</dbReference>
<evidence type="ECO:0000256" key="12">
    <source>
        <dbReference type="HAMAP-Rule" id="MF_00041"/>
    </source>
</evidence>
<evidence type="ECO:0000256" key="4">
    <source>
        <dbReference type="ARBA" id="ARBA00022490"/>
    </source>
</evidence>
<feature type="binding site" evidence="12">
    <location>
        <position position="283"/>
    </location>
    <ligand>
        <name>ATP</name>
        <dbReference type="ChEBI" id="CHEBI:30616"/>
    </ligand>
</feature>
<dbReference type="GO" id="GO:0005829">
    <property type="term" value="C:cytosol"/>
    <property type="evidence" value="ECO:0007669"/>
    <property type="project" value="TreeGrafter"/>
</dbReference>
<evidence type="ECO:0000256" key="1">
    <source>
        <dbReference type="ARBA" id="ARBA00004496"/>
    </source>
</evidence>
<organism evidence="14 15">
    <name type="scientific">Candidatus Doudnabacteria bacterium RIFCSPHIGHO2_12_FULL_48_16</name>
    <dbReference type="NCBI Taxonomy" id="1817838"/>
    <lineage>
        <taxon>Bacteria</taxon>
        <taxon>Candidatus Doudnaibacteriota</taxon>
    </lineage>
</organism>
<keyword evidence="5 12" id="KW-0436">Ligase</keyword>
<keyword evidence="6 12" id="KW-0479">Metal-binding</keyword>
<dbReference type="PANTHER" id="PTHR10890">
    <property type="entry name" value="CYSTEINYL-TRNA SYNTHETASE"/>
    <property type="match status" value="1"/>
</dbReference>
<dbReference type="SUPFAM" id="SSF52374">
    <property type="entry name" value="Nucleotidylyl transferase"/>
    <property type="match status" value="1"/>
</dbReference>
<gene>
    <name evidence="12" type="primary">cysS</name>
    <name evidence="14" type="ORF">A3E29_00600</name>
</gene>
<keyword evidence="11 12" id="KW-0030">Aminoacyl-tRNA synthetase</keyword>
<dbReference type="InterPro" id="IPR024909">
    <property type="entry name" value="Cys-tRNA/MSH_ligase"/>
</dbReference>
<evidence type="ECO:0000256" key="11">
    <source>
        <dbReference type="ARBA" id="ARBA00023146"/>
    </source>
</evidence>
<dbReference type="AlphaFoldDB" id="A0A1F5PIJ4"/>
<dbReference type="InterPro" id="IPR014729">
    <property type="entry name" value="Rossmann-like_a/b/a_fold"/>
</dbReference>
<name>A0A1F5PIJ4_9BACT</name>
<evidence type="ECO:0000256" key="2">
    <source>
        <dbReference type="ARBA" id="ARBA00005594"/>
    </source>
</evidence>
<sequence>MLKLFNSLSRKLEEFKPIKPKEVGLYTCGPTVYNYAHIGNLRTYLFEDFLRRILVYNGFKVNHVMNMTDVGHLSGDQDFGEDKMEKEGGDAAEIMTLAKKYTDAFLADIDKLNILRADVIAPATGNIVEQVELIKTLLEKRFAYETELAIYFDVARLADYPKLTNQKLSDMKVAARSDVIIDQNKKHPADFALWFKLAGRYKNHILRWPSPWGDGFPGWHIECSAMSRKYLGQPFDIHTGGVDHLFPHHPNEIAQSEAAFGVPLANYWLHGEHLLINDGRMAKSEGNFITLQTLIDREFNPLAFRYLALTTHYRSRLNWTWESLLGAKNALYNLYAQISVLEMAAGGAKEFEQAFEEAINDDLNTAQALAVVWDLIHSEEESSAKLASLLKFDQVLGLKFKEAWIAGRDIPAAIKQLVIEREGARAAKDFQKADELRRQIEAAGFTLEDTIDGWRLKKKF</sequence>
<dbReference type="GO" id="GO:0008270">
    <property type="term" value="F:zinc ion binding"/>
    <property type="evidence" value="ECO:0007669"/>
    <property type="project" value="UniProtKB-UniRule"/>
</dbReference>
<comment type="similarity">
    <text evidence="2 12">Belongs to the class-I aminoacyl-tRNA synthetase family.</text>
</comment>
<dbReference type="NCBIfam" id="TIGR00435">
    <property type="entry name" value="cysS"/>
    <property type="match status" value="1"/>
</dbReference>
<dbReference type="InterPro" id="IPR032678">
    <property type="entry name" value="tRNA-synt_1_cat_dom"/>
</dbReference>
<keyword evidence="8 12" id="KW-0862">Zinc</keyword>
<evidence type="ECO:0000256" key="7">
    <source>
        <dbReference type="ARBA" id="ARBA00022741"/>
    </source>
</evidence>
<evidence type="ECO:0000313" key="15">
    <source>
        <dbReference type="Proteomes" id="UP000177682"/>
    </source>
</evidence>
<dbReference type="Pfam" id="PF09190">
    <property type="entry name" value="DALR_2"/>
    <property type="match status" value="1"/>
</dbReference>
<feature type="binding site" evidence="12">
    <location>
        <position position="223"/>
    </location>
    <ligand>
        <name>Zn(2+)</name>
        <dbReference type="ChEBI" id="CHEBI:29105"/>
    </ligand>
</feature>
<dbReference type="InterPro" id="IPR009080">
    <property type="entry name" value="tRNAsynth_Ia_anticodon-bd"/>
</dbReference>
<keyword evidence="7 12" id="KW-0547">Nucleotide-binding</keyword>
<dbReference type="GO" id="GO:0004817">
    <property type="term" value="F:cysteine-tRNA ligase activity"/>
    <property type="evidence" value="ECO:0007669"/>
    <property type="project" value="UniProtKB-UniRule"/>
</dbReference>
<dbReference type="EMBL" id="MFEY01000009">
    <property type="protein sequence ID" value="OGE89701.1"/>
    <property type="molecule type" value="Genomic_DNA"/>
</dbReference>
<dbReference type="Gene3D" id="3.40.50.620">
    <property type="entry name" value="HUPs"/>
    <property type="match status" value="1"/>
</dbReference>
<evidence type="ECO:0000256" key="10">
    <source>
        <dbReference type="ARBA" id="ARBA00022917"/>
    </source>
</evidence>
<dbReference type="Gene3D" id="1.20.120.640">
    <property type="entry name" value="Anticodon-binding domain of a subclass of class I aminoacyl-tRNA synthetases"/>
    <property type="match status" value="1"/>
</dbReference>
<feature type="binding site" evidence="12">
    <location>
        <position position="248"/>
    </location>
    <ligand>
        <name>Zn(2+)</name>
        <dbReference type="ChEBI" id="CHEBI:29105"/>
    </ligand>
</feature>
<evidence type="ECO:0000256" key="3">
    <source>
        <dbReference type="ARBA" id="ARBA00011245"/>
    </source>
</evidence>
<protein>
    <recommendedName>
        <fullName evidence="12">Cysteine--tRNA ligase</fullName>
        <ecNumber evidence="12">6.1.1.16</ecNumber>
    </recommendedName>
    <alternativeName>
        <fullName evidence="12">Cysteinyl-tRNA synthetase</fullName>
        <shortName evidence="12">CysRS</shortName>
    </alternativeName>
</protein>
<evidence type="ECO:0000256" key="5">
    <source>
        <dbReference type="ARBA" id="ARBA00022598"/>
    </source>
</evidence>
<feature type="short sequence motif" description="'HIGH' region" evidence="12">
    <location>
        <begin position="30"/>
        <end position="40"/>
    </location>
</feature>
<keyword evidence="9 12" id="KW-0067">ATP-binding</keyword>
<dbReference type="PRINTS" id="PR00983">
    <property type="entry name" value="TRNASYNTHCYS"/>
</dbReference>
<feature type="binding site" evidence="12">
    <location>
        <position position="28"/>
    </location>
    <ligand>
        <name>Zn(2+)</name>
        <dbReference type="ChEBI" id="CHEBI:29105"/>
    </ligand>
</feature>
<evidence type="ECO:0000256" key="9">
    <source>
        <dbReference type="ARBA" id="ARBA00022840"/>
    </source>
</evidence>
<dbReference type="Pfam" id="PF01406">
    <property type="entry name" value="tRNA-synt_1e"/>
    <property type="match status" value="1"/>
</dbReference>
<comment type="caution">
    <text evidence="14">The sequence shown here is derived from an EMBL/GenBank/DDBJ whole genome shotgun (WGS) entry which is preliminary data.</text>
</comment>
<dbReference type="GO" id="GO:0006423">
    <property type="term" value="P:cysteinyl-tRNA aminoacylation"/>
    <property type="evidence" value="ECO:0007669"/>
    <property type="project" value="UniProtKB-UniRule"/>
</dbReference>
<reference evidence="14 15" key="1">
    <citation type="journal article" date="2016" name="Nat. Commun.">
        <title>Thousands of microbial genomes shed light on interconnected biogeochemical processes in an aquifer system.</title>
        <authorList>
            <person name="Anantharaman K."/>
            <person name="Brown C.T."/>
            <person name="Hug L.A."/>
            <person name="Sharon I."/>
            <person name="Castelle C.J."/>
            <person name="Probst A.J."/>
            <person name="Thomas B.C."/>
            <person name="Singh A."/>
            <person name="Wilkins M.J."/>
            <person name="Karaoz U."/>
            <person name="Brodie E.L."/>
            <person name="Williams K.H."/>
            <person name="Hubbard S.S."/>
            <person name="Banfield J.F."/>
        </authorList>
    </citation>
    <scope>NUCLEOTIDE SEQUENCE [LARGE SCALE GENOMIC DNA]</scope>
</reference>
<dbReference type="PANTHER" id="PTHR10890:SF3">
    <property type="entry name" value="CYSTEINE--TRNA LIGASE, CYTOPLASMIC"/>
    <property type="match status" value="1"/>
</dbReference>
<dbReference type="EC" id="6.1.1.16" evidence="12"/>
<evidence type="ECO:0000256" key="6">
    <source>
        <dbReference type="ARBA" id="ARBA00022723"/>
    </source>
</evidence>
<dbReference type="InterPro" id="IPR015273">
    <property type="entry name" value="Cys-tRNA-synt_Ia_DALR"/>
</dbReference>
<comment type="subunit">
    <text evidence="3 12">Monomer.</text>
</comment>
<comment type="cofactor">
    <cofactor evidence="12">
        <name>Zn(2+)</name>
        <dbReference type="ChEBI" id="CHEBI:29105"/>
    </cofactor>
    <text evidence="12">Binds 1 zinc ion per subunit.</text>
</comment>
<feature type="binding site" evidence="12">
    <location>
        <position position="252"/>
    </location>
    <ligand>
        <name>Zn(2+)</name>
        <dbReference type="ChEBI" id="CHEBI:29105"/>
    </ligand>
</feature>
<dbReference type="CDD" id="cd00672">
    <property type="entry name" value="CysRS_core"/>
    <property type="match status" value="1"/>
</dbReference>